<dbReference type="PANTHER" id="PTHR21445:SF0">
    <property type="entry name" value="APURINIC-APYRIMIDINIC ENDONUCLEASE"/>
    <property type="match status" value="1"/>
</dbReference>
<dbReference type="PROSITE" id="PS51432">
    <property type="entry name" value="AP_NUCLEASE_F2_4"/>
    <property type="match status" value="1"/>
</dbReference>
<evidence type="ECO:0000313" key="9">
    <source>
        <dbReference type="EMBL" id="ANA07988.1"/>
    </source>
</evidence>
<dbReference type="GO" id="GO:0003677">
    <property type="term" value="F:DNA binding"/>
    <property type="evidence" value="ECO:0007669"/>
    <property type="project" value="InterPro"/>
</dbReference>
<dbReference type="PROSITE" id="PS00729">
    <property type="entry name" value="AP_NUCLEASE_F2_1"/>
    <property type="match status" value="1"/>
</dbReference>
<evidence type="ECO:0000256" key="6">
    <source>
        <dbReference type="ARBA" id="ARBA00022833"/>
    </source>
</evidence>
<dbReference type="PANTHER" id="PTHR21445">
    <property type="entry name" value="ENDONUCLEASE IV ENDODEOXYRIBONUCLEASE IV"/>
    <property type="match status" value="1"/>
</dbReference>
<evidence type="ECO:0000259" key="8">
    <source>
        <dbReference type="Pfam" id="PF01261"/>
    </source>
</evidence>
<dbReference type="PROSITE" id="PS00731">
    <property type="entry name" value="AP_NUCLEASE_F2_3"/>
    <property type="match status" value="1"/>
</dbReference>
<dbReference type="SMART" id="SM00518">
    <property type="entry name" value="AP2Ec"/>
    <property type="match status" value="1"/>
</dbReference>
<dbReference type="InterPro" id="IPR018246">
    <property type="entry name" value="AP_endonuc_F2_Zn_BS"/>
</dbReference>
<evidence type="ECO:0000256" key="5">
    <source>
        <dbReference type="ARBA" id="ARBA00022801"/>
    </source>
</evidence>
<dbReference type="EMBL" id="KT342855">
    <property type="protein sequence ID" value="ANA07988.1"/>
    <property type="molecule type" value="Genomic_DNA"/>
</dbReference>
<comment type="cofactor">
    <cofactor evidence="1">
        <name>Zn(2+)</name>
        <dbReference type="ChEBI" id="CHEBI:29105"/>
    </cofactor>
</comment>
<organism evidence="9">
    <name type="scientific">uncultured bacterium 5E7</name>
    <dbReference type="NCBI Taxonomy" id="1701324"/>
    <lineage>
        <taxon>Bacteria</taxon>
        <taxon>environmental samples</taxon>
    </lineage>
</organism>
<dbReference type="GO" id="GO:0006284">
    <property type="term" value="P:base-excision repair"/>
    <property type="evidence" value="ECO:0007669"/>
    <property type="project" value="TreeGrafter"/>
</dbReference>
<evidence type="ECO:0000256" key="4">
    <source>
        <dbReference type="ARBA" id="ARBA00022763"/>
    </source>
</evidence>
<dbReference type="Pfam" id="PF01261">
    <property type="entry name" value="AP_endonuc_2"/>
    <property type="match status" value="1"/>
</dbReference>
<accession>A0A166H2E5</accession>
<keyword evidence="6" id="KW-0862">Zinc</keyword>
<keyword evidence="3" id="KW-0479">Metal-binding</keyword>
<proteinExistence type="inferred from homology"/>
<name>A0A166H2E5_9BACT</name>
<evidence type="ECO:0000256" key="3">
    <source>
        <dbReference type="ARBA" id="ARBA00022723"/>
    </source>
</evidence>
<evidence type="ECO:0000256" key="1">
    <source>
        <dbReference type="ARBA" id="ARBA00001947"/>
    </source>
</evidence>
<protein>
    <recommendedName>
        <fullName evidence="8">Xylose isomerase-like TIM barrel domain-containing protein</fullName>
    </recommendedName>
</protein>
<reference evidence="9" key="1">
    <citation type="submission" date="2016-04" db="EMBL/GenBank/DDBJ databases">
        <title>Exploring the genomic information of specific uncultured soil bacteria through a new metagenomic library-based strategy.</title>
        <authorList>
            <person name="Liu Y."/>
            <person name="Zhang R."/>
        </authorList>
    </citation>
    <scope>NUCLEOTIDE SEQUENCE</scope>
</reference>
<dbReference type="CDD" id="cd00019">
    <property type="entry name" value="AP2Ec"/>
    <property type="match status" value="1"/>
</dbReference>
<keyword evidence="5" id="KW-0378">Hydrolase</keyword>
<feature type="domain" description="Xylose isomerase-like TIM barrel" evidence="8">
    <location>
        <begin position="7"/>
        <end position="265"/>
    </location>
</feature>
<evidence type="ECO:0000256" key="2">
    <source>
        <dbReference type="ARBA" id="ARBA00005340"/>
    </source>
</evidence>
<dbReference type="AlphaFoldDB" id="A0A166H2E5"/>
<comment type="similarity">
    <text evidence="2">Belongs to the AP endonuclease 2 family.</text>
</comment>
<dbReference type="Gene3D" id="3.20.20.150">
    <property type="entry name" value="Divalent-metal-dependent TIM barrel enzymes"/>
    <property type="match status" value="1"/>
</dbReference>
<dbReference type="GO" id="GO:0008270">
    <property type="term" value="F:zinc ion binding"/>
    <property type="evidence" value="ECO:0007669"/>
    <property type="project" value="InterPro"/>
</dbReference>
<dbReference type="NCBIfam" id="TIGR00587">
    <property type="entry name" value="nfo"/>
    <property type="match status" value="1"/>
</dbReference>
<keyword evidence="4" id="KW-0227">DNA damage</keyword>
<gene>
    <name evidence="9" type="ORF">5E7_045</name>
</gene>
<dbReference type="GO" id="GO:0003906">
    <property type="term" value="F:DNA-(apurinic or apyrimidinic site) endonuclease activity"/>
    <property type="evidence" value="ECO:0007669"/>
    <property type="project" value="TreeGrafter"/>
</dbReference>
<dbReference type="GO" id="GO:0008081">
    <property type="term" value="F:phosphoric diester hydrolase activity"/>
    <property type="evidence" value="ECO:0007669"/>
    <property type="project" value="TreeGrafter"/>
</dbReference>
<dbReference type="InterPro" id="IPR036237">
    <property type="entry name" value="Xyl_isomerase-like_sf"/>
</dbReference>
<sequence>MWEAVGRAADIGAECMQVFVSYPQRWLVPRIPDEDAQEFRRLAAAAGVGPTYLHAIYLINFGTQDPDLYEKSIHALVQYLRVAEQLGAAGVIAHMGSALTRPVPEAEEAVALGLEAALRKADNAVPILIENNAGSGNCLGSTFAQIGRFIERCGGDERLQVCLDTAHTFASGYDYPNAGQRAAMFDEIGRAFGLERIRAVHVNDSKARFGSGVDRHANLGDGFIGLQGLQDVLLPLANNPECSFILEVPGFEGHGPDQENLATLRKLLSGAPVEQRQPALFG</sequence>
<dbReference type="InterPro" id="IPR013022">
    <property type="entry name" value="Xyl_isomerase-like_TIM-brl"/>
</dbReference>
<dbReference type="SUPFAM" id="SSF51658">
    <property type="entry name" value="Xylose isomerase-like"/>
    <property type="match status" value="1"/>
</dbReference>
<keyword evidence="7" id="KW-0234">DNA repair</keyword>
<evidence type="ECO:0000256" key="7">
    <source>
        <dbReference type="ARBA" id="ARBA00023204"/>
    </source>
</evidence>
<dbReference type="InterPro" id="IPR001719">
    <property type="entry name" value="AP_endonuc_2"/>
</dbReference>